<evidence type="ECO:0000313" key="9">
    <source>
        <dbReference type="EMBL" id="KAF2111013.1"/>
    </source>
</evidence>
<comment type="similarity">
    <text evidence="3">Belongs to the DHNA family.</text>
</comment>
<keyword evidence="6" id="KW-0456">Lyase</keyword>
<dbReference type="GO" id="GO:0046656">
    <property type="term" value="P:folic acid biosynthetic process"/>
    <property type="evidence" value="ECO:0007669"/>
    <property type="project" value="UniProtKB-KW"/>
</dbReference>
<dbReference type="GO" id="GO:0004150">
    <property type="term" value="F:dihydroneopterin aldolase activity"/>
    <property type="evidence" value="ECO:0007669"/>
    <property type="project" value="UniProtKB-EC"/>
</dbReference>
<dbReference type="Pfam" id="PF02152">
    <property type="entry name" value="FolB"/>
    <property type="match status" value="1"/>
</dbReference>
<keyword evidence="5" id="KW-0289">Folate biosynthesis</keyword>
<dbReference type="AlphaFoldDB" id="A0A6A5YVX0"/>
<dbReference type="InterPro" id="IPR043133">
    <property type="entry name" value="GTP-CH-I_C/QueF"/>
</dbReference>
<evidence type="ECO:0000256" key="6">
    <source>
        <dbReference type="ARBA" id="ARBA00023239"/>
    </source>
</evidence>
<evidence type="ECO:0000256" key="1">
    <source>
        <dbReference type="ARBA" id="ARBA00001353"/>
    </source>
</evidence>
<evidence type="ECO:0000259" key="8">
    <source>
        <dbReference type="SMART" id="SM00905"/>
    </source>
</evidence>
<accession>A0A6A5YVX0</accession>
<dbReference type="OrthoDB" id="5425486at2759"/>
<dbReference type="SMART" id="SM00905">
    <property type="entry name" value="FolB"/>
    <property type="match status" value="1"/>
</dbReference>
<dbReference type="Proteomes" id="UP000799770">
    <property type="component" value="Unassembled WGS sequence"/>
</dbReference>
<feature type="domain" description="Dihydroneopterin aldolase/epimerase" evidence="8">
    <location>
        <begin position="156"/>
        <end position="263"/>
    </location>
</feature>
<dbReference type="SUPFAM" id="SSF55620">
    <property type="entry name" value="Tetrahydrobiopterin biosynthesis enzymes-like"/>
    <property type="match status" value="2"/>
</dbReference>
<evidence type="ECO:0000256" key="2">
    <source>
        <dbReference type="ARBA" id="ARBA00005013"/>
    </source>
</evidence>
<proteinExistence type="inferred from homology"/>
<dbReference type="PANTHER" id="PTHR42844:SF1">
    <property type="entry name" value="DIHYDRONEOPTERIN ALDOLASE 1-RELATED"/>
    <property type="match status" value="1"/>
</dbReference>
<dbReference type="GO" id="GO:0005737">
    <property type="term" value="C:cytoplasm"/>
    <property type="evidence" value="ECO:0007669"/>
    <property type="project" value="TreeGrafter"/>
</dbReference>
<evidence type="ECO:0000256" key="7">
    <source>
        <dbReference type="ARBA" id="ARBA00032903"/>
    </source>
</evidence>
<comment type="catalytic activity">
    <reaction evidence="1">
        <text>7,8-dihydroneopterin = 6-hydroxymethyl-7,8-dihydropterin + glycolaldehyde</text>
        <dbReference type="Rhea" id="RHEA:10540"/>
        <dbReference type="ChEBI" id="CHEBI:17001"/>
        <dbReference type="ChEBI" id="CHEBI:17071"/>
        <dbReference type="ChEBI" id="CHEBI:44841"/>
        <dbReference type="EC" id="4.1.2.25"/>
    </reaction>
</comment>
<dbReference type="EC" id="4.1.2.25" evidence="4"/>
<protein>
    <recommendedName>
        <fullName evidence="4">dihydroneopterin aldolase</fullName>
        <ecNumber evidence="4">4.1.2.25</ecNumber>
    </recommendedName>
    <alternativeName>
        <fullName evidence="7">7,8-dihydroneopterin aldolase</fullName>
    </alternativeName>
</protein>
<keyword evidence="10" id="KW-1185">Reference proteome</keyword>
<evidence type="ECO:0000256" key="4">
    <source>
        <dbReference type="ARBA" id="ARBA00013043"/>
    </source>
</evidence>
<evidence type="ECO:0000313" key="10">
    <source>
        <dbReference type="Proteomes" id="UP000799770"/>
    </source>
</evidence>
<dbReference type="InterPro" id="IPR006156">
    <property type="entry name" value="Dihydroneopterin_aldolase"/>
</dbReference>
<dbReference type="InterPro" id="IPR006157">
    <property type="entry name" value="FolB_dom"/>
</dbReference>
<gene>
    <name evidence="9" type="ORF">BDV96DRAFT_194517</name>
</gene>
<evidence type="ECO:0000256" key="3">
    <source>
        <dbReference type="ARBA" id="ARBA00005708"/>
    </source>
</evidence>
<reference evidence="9" key="1">
    <citation type="journal article" date="2020" name="Stud. Mycol.">
        <title>101 Dothideomycetes genomes: a test case for predicting lifestyles and emergence of pathogens.</title>
        <authorList>
            <person name="Haridas S."/>
            <person name="Albert R."/>
            <person name="Binder M."/>
            <person name="Bloem J."/>
            <person name="Labutti K."/>
            <person name="Salamov A."/>
            <person name="Andreopoulos B."/>
            <person name="Baker S."/>
            <person name="Barry K."/>
            <person name="Bills G."/>
            <person name="Bluhm B."/>
            <person name="Cannon C."/>
            <person name="Castanera R."/>
            <person name="Culley D."/>
            <person name="Daum C."/>
            <person name="Ezra D."/>
            <person name="Gonzalez J."/>
            <person name="Henrissat B."/>
            <person name="Kuo A."/>
            <person name="Liang C."/>
            <person name="Lipzen A."/>
            <person name="Lutzoni F."/>
            <person name="Magnuson J."/>
            <person name="Mondo S."/>
            <person name="Nolan M."/>
            <person name="Ohm R."/>
            <person name="Pangilinan J."/>
            <person name="Park H.-J."/>
            <person name="Ramirez L."/>
            <person name="Alfaro M."/>
            <person name="Sun H."/>
            <person name="Tritt A."/>
            <person name="Yoshinaga Y."/>
            <person name="Zwiers L.-H."/>
            <person name="Turgeon B."/>
            <person name="Goodwin S."/>
            <person name="Spatafora J."/>
            <person name="Crous P."/>
            <person name="Grigoriev I."/>
        </authorList>
    </citation>
    <scope>NUCLEOTIDE SEQUENCE</scope>
    <source>
        <strain evidence="9">CBS 627.86</strain>
    </source>
</reference>
<dbReference type="Gene3D" id="3.30.1130.10">
    <property type="match status" value="2"/>
</dbReference>
<dbReference type="EMBL" id="ML977336">
    <property type="protein sequence ID" value="KAF2111013.1"/>
    <property type="molecule type" value="Genomic_DNA"/>
</dbReference>
<dbReference type="PANTHER" id="PTHR42844">
    <property type="entry name" value="DIHYDRONEOPTERIN ALDOLASE 1-RELATED"/>
    <property type="match status" value="1"/>
</dbReference>
<evidence type="ECO:0000256" key="5">
    <source>
        <dbReference type="ARBA" id="ARBA00022909"/>
    </source>
</evidence>
<comment type="pathway">
    <text evidence="2">Cofactor biosynthesis; tetrahydrofolate biosynthesis; 2-amino-4-hydroxy-6-hydroxymethyl-7,8-dihydropteridine diphosphate from 7,8-dihydroneopterin triphosphate: step 3/4.</text>
</comment>
<organism evidence="9 10">
    <name type="scientific">Lophiotrema nucula</name>
    <dbReference type="NCBI Taxonomy" id="690887"/>
    <lineage>
        <taxon>Eukaryota</taxon>
        <taxon>Fungi</taxon>
        <taxon>Dikarya</taxon>
        <taxon>Ascomycota</taxon>
        <taxon>Pezizomycotina</taxon>
        <taxon>Dothideomycetes</taxon>
        <taxon>Pleosporomycetidae</taxon>
        <taxon>Pleosporales</taxon>
        <taxon>Lophiotremataceae</taxon>
        <taxon>Lophiotrema</taxon>
    </lineage>
</organism>
<sequence length="269" mass="29795">MSFKAVKTELVRSDSVRAQLSNSESSDIITVRNLQLTVNAGKDVWGRTKEQPALVTVTLFLNQSFDSAANADALDLSTVHYGILSKNVRRVGQNTDWLPTMDLIRTIADAIPHGASETPVACYEVDVFYPKGSMLGDGAGLEYAYIKTLGFYSLVLYLRNVRIPCLVGVNSNERTRKQPVVVSVRIECVPAKYTDEAGRLEQLLVEIISETSFETLESLSAHVVKELCRQFFEQGDEGAYIRLRIEKPLAVPFADGPSVEILRPVRISP</sequence>
<name>A0A6A5YVX0_9PLEO</name>